<evidence type="ECO:0000313" key="4">
    <source>
        <dbReference type="Proteomes" id="UP000318288"/>
    </source>
</evidence>
<name>A0A5C6FGW8_9BACT</name>
<protein>
    <submittedName>
        <fullName evidence="3">Uncharacterized protein</fullName>
    </submittedName>
</protein>
<dbReference type="EMBL" id="SJPW01000001">
    <property type="protein sequence ID" value="TWU60751.1"/>
    <property type="molecule type" value="Genomic_DNA"/>
</dbReference>
<keyword evidence="2" id="KW-0472">Membrane</keyword>
<dbReference type="AlphaFoldDB" id="A0A5C6FGW8"/>
<gene>
    <name evidence="3" type="ORF">Poly51_10320</name>
</gene>
<feature type="region of interest" description="Disordered" evidence="1">
    <location>
        <begin position="651"/>
        <end position="678"/>
    </location>
</feature>
<evidence type="ECO:0000313" key="3">
    <source>
        <dbReference type="EMBL" id="TWU60751.1"/>
    </source>
</evidence>
<dbReference type="OrthoDB" id="255293at2"/>
<sequence>MKRTTIIETIQRQLKKVASESTTSSRPVSLSDLVVRVAGELRREKPDPATVARVIPIEQVAAFVDGNLDAERIDAVCRAVLIDNGVLAELIAAVRTTSTPMADLPAVPESLTQRLMATHPAELISSKDIARMMHEPVASERRFWLRWLLPLAAAAVIAGIVLFKQWTAGPASIVETASVDLVADPVDPDAIVDSADRVAPLPTVTDEVVVEELVADALLPSEPLAGEPEESELMEPAKAAPDADPVVPEDVVSEKVGLAEDVALPMAPGATENHGDAPEVGVVDLPPAKSEPKEGTRLAKPDYAIADVPRWTGVQWSEVTGLAGSAVYPKPPVAGDGAAETLAVLVVPQYQRVMVDAEHAFDSPKRFQTTKLSRAVAGIPGGGQIVLDEDTLVTIGQGDAETSMQVDVGHGEIAIRDVPLGSALRIRRGATPLGTIVFNADAMVIARAIAGGIELSLAGASVKTDDGWFSGPALRVTAAGATKIAGDFDRSAEWISKGPVTLDKVYLGQIGDSSDLAASLATQINRLSASARLTDSQTTELAKLIQMRLSLSSDRIFGLVANRFDGVRRAAVESIALLSKNDPRYETVWATIERSVANPAMRSQVESWMRLVRTGGQPNSTQLQAMLRSLDSPSPAVRGLGDVMLRYYVSDPPEFDPNSDDGQIRETKQSYQTQLADP</sequence>
<proteinExistence type="predicted"/>
<dbReference type="RefSeq" id="WP_146454774.1">
    <property type="nucleotide sequence ID" value="NZ_SJPW01000001.1"/>
</dbReference>
<organism evidence="3 4">
    <name type="scientific">Rubripirellula tenax</name>
    <dbReference type="NCBI Taxonomy" id="2528015"/>
    <lineage>
        <taxon>Bacteria</taxon>
        <taxon>Pseudomonadati</taxon>
        <taxon>Planctomycetota</taxon>
        <taxon>Planctomycetia</taxon>
        <taxon>Pirellulales</taxon>
        <taxon>Pirellulaceae</taxon>
        <taxon>Rubripirellula</taxon>
    </lineage>
</organism>
<feature type="compositionally biased region" description="Polar residues" evidence="1">
    <location>
        <begin position="669"/>
        <end position="678"/>
    </location>
</feature>
<feature type="transmembrane region" description="Helical" evidence="2">
    <location>
        <begin position="143"/>
        <end position="163"/>
    </location>
</feature>
<keyword evidence="4" id="KW-1185">Reference proteome</keyword>
<feature type="region of interest" description="Disordered" evidence="1">
    <location>
        <begin position="267"/>
        <end position="296"/>
    </location>
</feature>
<reference evidence="3 4" key="1">
    <citation type="submission" date="2019-02" db="EMBL/GenBank/DDBJ databases">
        <title>Deep-cultivation of Planctomycetes and their phenomic and genomic characterization uncovers novel biology.</title>
        <authorList>
            <person name="Wiegand S."/>
            <person name="Jogler M."/>
            <person name="Boedeker C."/>
            <person name="Pinto D."/>
            <person name="Vollmers J."/>
            <person name="Rivas-Marin E."/>
            <person name="Kohn T."/>
            <person name="Peeters S.H."/>
            <person name="Heuer A."/>
            <person name="Rast P."/>
            <person name="Oberbeckmann S."/>
            <person name="Bunk B."/>
            <person name="Jeske O."/>
            <person name="Meyerdierks A."/>
            <person name="Storesund J.E."/>
            <person name="Kallscheuer N."/>
            <person name="Luecker S."/>
            <person name="Lage O.M."/>
            <person name="Pohl T."/>
            <person name="Merkel B.J."/>
            <person name="Hornburger P."/>
            <person name="Mueller R.-W."/>
            <person name="Bruemmer F."/>
            <person name="Labrenz M."/>
            <person name="Spormann A.M."/>
            <person name="Op Den Camp H."/>
            <person name="Overmann J."/>
            <person name="Amann R."/>
            <person name="Jetten M.S.M."/>
            <person name="Mascher T."/>
            <person name="Medema M.H."/>
            <person name="Devos D.P."/>
            <person name="Kaster A.-K."/>
            <person name="Ovreas L."/>
            <person name="Rohde M."/>
            <person name="Galperin M.Y."/>
            <person name="Jogler C."/>
        </authorList>
    </citation>
    <scope>NUCLEOTIDE SEQUENCE [LARGE SCALE GENOMIC DNA]</scope>
    <source>
        <strain evidence="3 4">Poly51</strain>
    </source>
</reference>
<keyword evidence="2" id="KW-0812">Transmembrane</keyword>
<dbReference type="Proteomes" id="UP000318288">
    <property type="component" value="Unassembled WGS sequence"/>
</dbReference>
<feature type="region of interest" description="Disordered" evidence="1">
    <location>
        <begin position="220"/>
        <end position="248"/>
    </location>
</feature>
<keyword evidence="2" id="KW-1133">Transmembrane helix</keyword>
<comment type="caution">
    <text evidence="3">The sequence shown here is derived from an EMBL/GenBank/DDBJ whole genome shotgun (WGS) entry which is preliminary data.</text>
</comment>
<evidence type="ECO:0000256" key="2">
    <source>
        <dbReference type="SAM" id="Phobius"/>
    </source>
</evidence>
<feature type="compositionally biased region" description="Low complexity" evidence="1">
    <location>
        <begin position="236"/>
        <end position="248"/>
    </location>
</feature>
<accession>A0A5C6FGW8</accession>
<evidence type="ECO:0000256" key="1">
    <source>
        <dbReference type="SAM" id="MobiDB-lite"/>
    </source>
</evidence>